<feature type="compositionally biased region" description="Polar residues" evidence="1">
    <location>
        <begin position="480"/>
        <end position="494"/>
    </location>
</feature>
<feature type="compositionally biased region" description="Low complexity" evidence="1">
    <location>
        <begin position="9"/>
        <end position="21"/>
    </location>
</feature>
<dbReference type="Pfam" id="PF00615">
    <property type="entry name" value="RGS"/>
    <property type="match status" value="1"/>
</dbReference>
<dbReference type="Proteomes" id="UP000444721">
    <property type="component" value="Unassembled WGS sequence"/>
</dbReference>
<gene>
    <name evidence="3" type="ORF">FDP41_010632</name>
</gene>
<feature type="region of interest" description="Disordered" evidence="1">
    <location>
        <begin position="1"/>
        <end position="52"/>
    </location>
</feature>
<organism evidence="3 4">
    <name type="scientific">Naegleria fowleri</name>
    <name type="common">Brain eating amoeba</name>
    <dbReference type="NCBI Taxonomy" id="5763"/>
    <lineage>
        <taxon>Eukaryota</taxon>
        <taxon>Discoba</taxon>
        <taxon>Heterolobosea</taxon>
        <taxon>Tetramitia</taxon>
        <taxon>Eutetramitia</taxon>
        <taxon>Vahlkampfiidae</taxon>
        <taxon>Naegleria</taxon>
    </lineage>
</organism>
<dbReference type="VEuPathDB" id="AmoebaDB:NfTy_013640"/>
<feature type="region of interest" description="Disordered" evidence="1">
    <location>
        <begin position="421"/>
        <end position="462"/>
    </location>
</feature>
<dbReference type="VEuPathDB" id="AmoebaDB:FDP41_010632"/>
<feature type="region of interest" description="Disordered" evidence="1">
    <location>
        <begin position="68"/>
        <end position="104"/>
    </location>
</feature>
<dbReference type="InterPro" id="IPR016137">
    <property type="entry name" value="RGS"/>
</dbReference>
<feature type="compositionally biased region" description="Low complexity" evidence="1">
    <location>
        <begin position="84"/>
        <end position="104"/>
    </location>
</feature>
<evidence type="ECO:0000256" key="1">
    <source>
        <dbReference type="SAM" id="MobiDB-lite"/>
    </source>
</evidence>
<proteinExistence type="predicted"/>
<sequence length="854" mass="94835">MLFTQSKNATASHHSMMTTSSDINPRSKISMITPTRPSSKTDLSSSNTLTNSSNTSLLTLTTTISFDSKTSVVSNPPQKPSKLPPLQLSQIHSNSSSSTNSITATASSFENTTINEPPPPSTPRVINIDKYFSLSQYIHDQEASQVFHQFLKKKRNEESLEFLLELNELKKIPPSHTQSIEESLQRIRKQYLVSGAVSELNVSRAAKVHALERIDRYLVHQLNSSSSIPLGHAIKINHNNNALWNSSPSSSPHSLFMLSPSSSNLDDESLMCMDPNHAGSGLSSSGSGTLLVASSSSSTPPRMTMNPSSFSSSSSSLSSSPTMSNILILQDPNRPYHNNNFDTTTSAISSQTSRLTDSFSIPTTLATNSLWNASHCFKELELEVRLQLQNESFKEFKASDEFEHFVLTKVIEQSMNHQPPAYPSSYVAETDSLSSSPSSSSGNMSSSPTSNNYSSNRNPSTTSSSAGFFAKLFKRKEGKNNSNLGEHSPTNNITLIAGSYSPQTTSSSNTSRSSGDSWNSALFEGGQPVQEDLQSLEFMENVPLRRWTTQQTIAFFQFKLELPEYTDQIKKHEIKGMDLRVLKKENDHRSGNNSLLESTSSMNNSSPIIPSSSSFSSSYALSSSPTNNLSQQEADEHHLIQQKKIDQLYKKLKMAKLGHKKKLMREVNEVLTKYYKQQQLNLQQSQQQSQQQAQRMSPSSSSLSSLSPQLTDQYPQRAKRSLSQPQELVAKTGHSETDSLNPQCTVIIKLTILPLNQKRVFTVKSHITMDQLKQCILKEISDLLEMRGIDKSSYGSFFEHRSILSNKDEVIQSNEELREFLSQKFMTSEIPRGGKPTTHVYPMTSPFAHIKIEI</sequence>
<feature type="compositionally biased region" description="Low complexity" evidence="1">
    <location>
        <begin position="38"/>
        <end position="52"/>
    </location>
</feature>
<feature type="compositionally biased region" description="Low complexity" evidence="1">
    <location>
        <begin position="432"/>
        <end position="462"/>
    </location>
</feature>
<evidence type="ECO:0000259" key="2">
    <source>
        <dbReference type="PROSITE" id="PS50132"/>
    </source>
</evidence>
<dbReference type="VEuPathDB" id="AmoebaDB:NF0072260"/>
<feature type="region of interest" description="Disordered" evidence="1">
    <location>
        <begin position="585"/>
        <end position="634"/>
    </location>
</feature>
<dbReference type="GeneID" id="68117847"/>
<reference evidence="3 4" key="1">
    <citation type="journal article" date="2019" name="Sci. Rep.">
        <title>Nanopore sequencing improves the draft genome of the human pathogenic amoeba Naegleria fowleri.</title>
        <authorList>
            <person name="Liechti N."/>
            <person name="Schurch N."/>
            <person name="Bruggmann R."/>
            <person name="Wittwer M."/>
        </authorList>
    </citation>
    <scope>NUCLEOTIDE SEQUENCE [LARGE SCALE GENOMIC DNA]</scope>
    <source>
        <strain evidence="3 4">ATCC 30894</strain>
    </source>
</reference>
<dbReference type="PROSITE" id="PS50132">
    <property type="entry name" value="RGS"/>
    <property type="match status" value="1"/>
</dbReference>
<dbReference type="SUPFAM" id="SSF48097">
    <property type="entry name" value="Regulator of G-protein signaling, RGS"/>
    <property type="match status" value="1"/>
</dbReference>
<feature type="compositionally biased region" description="Low complexity" evidence="1">
    <location>
        <begin position="308"/>
        <end position="319"/>
    </location>
</feature>
<dbReference type="InterPro" id="IPR044926">
    <property type="entry name" value="RGS_subdomain_2"/>
</dbReference>
<keyword evidence="4" id="KW-1185">Reference proteome</keyword>
<accession>A0A6A5C2E5</accession>
<dbReference type="RefSeq" id="XP_044568280.1">
    <property type="nucleotide sequence ID" value="XM_044700952.1"/>
</dbReference>
<protein>
    <recommendedName>
        <fullName evidence="2">RGS domain-containing protein</fullName>
    </recommendedName>
</protein>
<evidence type="ECO:0000313" key="4">
    <source>
        <dbReference type="Proteomes" id="UP000444721"/>
    </source>
</evidence>
<feature type="region of interest" description="Disordered" evidence="1">
    <location>
        <begin position="682"/>
        <end position="737"/>
    </location>
</feature>
<feature type="compositionally biased region" description="Low complexity" evidence="1">
    <location>
        <begin position="592"/>
        <end position="628"/>
    </location>
</feature>
<dbReference type="Gene3D" id="1.10.167.10">
    <property type="entry name" value="Regulator of G-protein Signalling 4, domain 2"/>
    <property type="match status" value="1"/>
</dbReference>
<evidence type="ECO:0000313" key="3">
    <source>
        <dbReference type="EMBL" id="KAF0983567.1"/>
    </source>
</evidence>
<dbReference type="InterPro" id="IPR036305">
    <property type="entry name" value="RGS_sf"/>
</dbReference>
<feature type="region of interest" description="Disordered" evidence="1">
    <location>
        <begin position="479"/>
        <end position="523"/>
    </location>
</feature>
<feature type="compositionally biased region" description="Low complexity" evidence="1">
    <location>
        <begin position="278"/>
        <end position="299"/>
    </location>
</feature>
<feature type="domain" description="RGS" evidence="2">
    <location>
        <begin position="133"/>
        <end position="196"/>
    </location>
</feature>
<feature type="compositionally biased region" description="Low complexity" evidence="1">
    <location>
        <begin position="499"/>
        <end position="520"/>
    </location>
</feature>
<name>A0A6A5C2E5_NAEFO</name>
<dbReference type="SMART" id="SM00315">
    <property type="entry name" value="RGS"/>
    <property type="match status" value="1"/>
</dbReference>
<dbReference type="OrthoDB" id="10593818at2759"/>
<comment type="caution">
    <text evidence="3">The sequence shown here is derived from an EMBL/GenBank/DDBJ whole genome shotgun (WGS) entry which is preliminary data.</text>
</comment>
<feature type="region of interest" description="Disordered" evidence="1">
    <location>
        <begin position="267"/>
        <end position="319"/>
    </location>
</feature>
<dbReference type="EMBL" id="VFQX01000006">
    <property type="protein sequence ID" value="KAF0983567.1"/>
    <property type="molecule type" value="Genomic_DNA"/>
</dbReference>
<dbReference type="AlphaFoldDB" id="A0A6A5C2E5"/>
<feature type="compositionally biased region" description="Low complexity" evidence="1">
    <location>
        <begin position="682"/>
        <end position="710"/>
    </location>
</feature>